<dbReference type="KEGG" id="char:105911002"/>
<dbReference type="PANTHER" id="PTHR24233:SF10">
    <property type="entry name" value="P2Y PURINOCEPTOR 13"/>
    <property type="match status" value="1"/>
</dbReference>
<keyword evidence="10 11" id="KW-0807">Transducer</keyword>
<evidence type="ECO:0000259" key="14">
    <source>
        <dbReference type="PROSITE" id="PS50262"/>
    </source>
</evidence>
<gene>
    <name evidence="16" type="primary">LOC105911002</name>
</gene>
<dbReference type="InterPro" id="IPR017452">
    <property type="entry name" value="GPCR_Rhodpsn_7TM"/>
</dbReference>
<evidence type="ECO:0000256" key="7">
    <source>
        <dbReference type="ARBA" id="ARBA00023157"/>
    </source>
</evidence>
<evidence type="ECO:0000256" key="5">
    <source>
        <dbReference type="ARBA" id="ARBA00023040"/>
    </source>
</evidence>
<dbReference type="PANTHER" id="PTHR24233">
    <property type="entry name" value="P2Y PURINOCEPTOR-RELATED G-PROTEIN COUPLED RECEPTOR"/>
    <property type="match status" value="1"/>
</dbReference>
<protein>
    <submittedName>
        <fullName evidence="16">P2Y purinoceptor 12-like</fullName>
    </submittedName>
</protein>
<dbReference type="AlphaFoldDB" id="A0A6P8GWN5"/>
<evidence type="ECO:0000256" key="11">
    <source>
        <dbReference type="RuleBase" id="RU000688"/>
    </source>
</evidence>
<dbReference type="OrthoDB" id="6163051at2759"/>
<evidence type="ECO:0000256" key="3">
    <source>
        <dbReference type="ARBA" id="ARBA00022692"/>
    </source>
</evidence>
<dbReference type="RefSeq" id="XP_031439857.1">
    <property type="nucleotide sequence ID" value="XM_031583997.2"/>
</dbReference>
<evidence type="ECO:0000256" key="10">
    <source>
        <dbReference type="ARBA" id="ARBA00023224"/>
    </source>
</evidence>
<feature type="domain" description="G-protein coupled receptors family 1 profile" evidence="14">
    <location>
        <begin position="52"/>
        <end position="312"/>
    </location>
</feature>
<keyword evidence="15" id="KW-1185">Reference proteome</keyword>
<keyword evidence="3 11" id="KW-0812">Transmembrane</keyword>
<dbReference type="PROSITE" id="PS50262">
    <property type="entry name" value="G_PROTEIN_RECEP_F1_2"/>
    <property type="match status" value="1"/>
</dbReference>
<keyword evidence="2" id="KW-1003">Cell membrane</keyword>
<comment type="similarity">
    <text evidence="11">Belongs to the G-protein coupled receptor 1 family.</text>
</comment>
<feature type="transmembrane region" description="Helical" evidence="13">
    <location>
        <begin position="40"/>
        <end position="60"/>
    </location>
</feature>
<dbReference type="GO" id="GO:0045028">
    <property type="term" value="F:G protein-coupled purinergic nucleotide receptor activity"/>
    <property type="evidence" value="ECO:0007669"/>
    <property type="project" value="InterPro"/>
</dbReference>
<dbReference type="PRINTS" id="PR00237">
    <property type="entry name" value="GPCRRHODOPSN"/>
</dbReference>
<evidence type="ECO:0000256" key="2">
    <source>
        <dbReference type="ARBA" id="ARBA00022475"/>
    </source>
</evidence>
<dbReference type="SUPFAM" id="SSF81321">
    <property type="entry name" value="Family A G protein-coupled receptor-like"/>
    <property type="match status" value="1"/>
</dbReference>
<sequence>MNSSVWNASGVTNASGVHAVAAAGGRCVRDVSVTAVVFPVLYGVLLVAGLLLNALALWIFTHIRSSSTFLVYLKNLLAADLLMALTLPVKLLSDAGAGGWRLRALYCRYTAVLFYVSMYISILLLGLISLDRYLKVVAPFGRCALQNVPVGRAICAGVWATMLALALPNMLLSNQLPNQEPQGKLKCSAIKSPTGLLWHEGFNYFCQVLFWGTLLLMVVCYSFISRKVYQSYRTSQSNSRAASRRTKAKVFVVVCVFFVCFAPFHFARVPYTLMQTRGRSGAPCWAQEVLYVAKESTLWLCTANMCLDPLIYVFLCRVFRRRLTATLSRKPLPPAALGSPSETSTRHDTPSIHRPLPLSSKDTPSIHRPLPLNSRTSANDNIVLSNTHTITQ</sequence>
<evidence type="ECO:0000313" key="15">
    <source>
        <dbReference type="Proteomes" id="UP000515152"/>
    </source>
</evidence>
<feature type="transmembrane region" description="Helical" evidence="13">
    <location>
        <begin position="297"/>
        <end position="319"/>
    </location>
</feature>
<keyword evidence="5 11" id="KW-0297">G-protein coupled receptor</keyword>
<dbReference type="FunFam" id="1.20.1070.10:FF:000049">
    <property type="entry name" value="G-protein coupled receptor 87"/>
    <property type="match status" value="1"/>
</dbReference>
<dbReference type="InterPro" id="IPR000276">
    <property type="entry name" value="GPCR_Rhodpsn"/>
</dbReference>
<evidence type="ECO:0000256" key="4">
    <source>
        <dbReference type="ARBA" id="ARBA00022989"/>
    </source>
</evidence>
<keyword evidence="8 11" id="KW-0675">Receptor</keyword>
<dbReference type="Pfam" id="PF00001">
    <property type="entry name" value="7tm_1"/>
    <property type="match status" value="1"/>
</dbReference>
<feature type="transmembrane region" description="Helical" evidence="13">
    <location>
        <begin position="150"/>
        <end position="171"/>
    </location>
</feature>
<name>A0A6P8GWN5_CLUHA</name>
<dbReference type="GO" id="GO:0005886">
    <property type="term" value="C:plasma membrane"/>
    <property type="evidence" value="ECO:0007669"/>
    <property type="project" value="UniProtKB-SubCell"/>
</dbReference>
<reference evidence="16" key="1">
    <citation type="submission" date="2025-08" db="UniProtKB">
        <authorList>
            <consortium name="RefSeq"/>
        </authorList>
    </citation>
    <scope>IDENTIFICATION</scope>
</reference>
<accession>A0A6P8GWN5</accession>
<evidence type="ECO:0000256" key="13">
    <source>
        <dbReference type="SAM" id="Phobius"/>
    </source>
</evidence>
<dbReference type="Proteomes" id="UP000515152">
    <property type="component" value="Chromosome 17"/>
</dbReference>
<comment type="subcellular location">
    <subcellularLocation>
        <location evidence="1">Cell membrane</location>
        <topology evidence="1">Multi-pass membrane protein</topology>
    </subcellularLocation>
</comment>
<dbReference type="InterPro" id="IPR008109">
    <property type="entry name" value="P2Y13_rcpt"/>
</dbReference>
<evidence type="ECO:0000256" key="6">
    <source>
        <dbReference type="ARBA" id="ARBA00023136"/>
    </source>
</evidence>
<evidence type="ECO:0000256" key="1">
    <source>
        <dbReference type="ARBA" id="ARBA00004651"/>
    </source>
</evidence>
<evidence type="ECO:0000256" key="12">
    <source>
        <dbReference type="SAM" id="MobiDB-lite"/>
    </source>
</evidence>
<feature type="transmembrane region" description="Helical" evidence="13">
    <location>
        <begin position="202"/>
        <end position="224"/>
    </location>
</feature>
<feature type="transmembrane region" description="Helical" evidence="13">
    <location>
        <begin position="250"/>
        <end position="267"/>
    </location>
</feature>
<dbReference type="PRINTS" id="PR01735">
    <property type="entry name" value="P2Y13PRNCPTR"/>
</dbReference>
<evidence type="ECO:0000256" key="9">
    <source>
        <dbReference type="ARBA" id="ARBA00023180"/>
    </source>
</evidence>
<keyword evidence="7" id="KW-1015">Disulfide bond</keyword>
<proteinExistence type="inferred from homology"/>
<feature type="transmembrane region" description="Helical" evidence="13">
    <location>
        <begin position="112"/>
        <end position="130"/>
    </location>
</feature>
<feature type="region of interest" description="Disordered" evidence="12">
    <location>
        <begin position="333"/>
        <end position="378"/>
    </location>
</feature>
<keyword evidence="9" id="KW-0325">Glycoprotein</keyword>
<evidence type="ECO:0000313" key="16">
    <source>
        <dbReference type="RefSeq" id="XP_031439857.1"/>
    </source>
</evidence>
<organism evidence="15 16">
    <name type="scientific">Clupea harengus</name>
    <name type="common">Atlantic herring</name>
    <dbReference type="NCBI Taxonomy" id="7950"/>
    <lineage>
        <taxon>Eukaryota</taxon>
        <taxon>Metazoa</taxon>
        <taxon>Chordata</taxon>
        <taxon>Craniata</taxon>
        <taxon>Vertebrata</taxon>
        <taxon>Euteleostomi</taxon>
        <taxon>Actinopterygii</taxon>
        <taxon>Neopterygii</taxon>
        <taxon>Teleostei</taxon>
        <taxon>Clupei</taxon>
        <taxon>Clupeiformes</taxon>
        <taxon>Clupeoidei</taxon>
        <taxon>Clupeidae</taxon>
        <taxon>Clupea</taxon>
    </lineage>
</organism>
<dbReference type="PROSITE" id="PS00237">
    <property type="entry name" value="G_PROTEIN_RECEP_F1_1"/>
    <property type="match status" value="1"/>
</dbReference>
<dbReference type="PRINTS" id="PR01157">
    <property type="entry name" value="P2YPURNOCPTR"/>
</dbReference>
<keyword evidence="4 13" id="KW-1133">Transmembrane helix</keyword>
<evidence type="ECO:0000256" key="8">
    <source>
        <dbReference type="ARBA" id="ARBA00023170"/>
    </source>
</evidence>
<dbReference type="GeneID" id="105911002"/>
<dbReference type="Gene3D" id="1.20.1070.10">
    <property type="entry name" value="Rhodopsin 7-helix transmembrane proteins"/>
    <property type="match status" value="1"/>
</dbReference>
<feature type="transmembrane region" description="Helical" evidence="13">
    <location>
        <begin position="72"/>
        <end position="92"/>
    </location>
</feature>
<keyword evidence="6 13" id="KW-0472">Membrane</keyword>